<dbReference type="InterPro" id="IPR011075">
    <property type="entry name" value="TetR_C"/>
</dbReference>
<evidence type="ECO:0000256" key="1">
    <source>
        <dbReference type="ARBA" id="ARBA00023015"/>
    </source>
</evidence>
<dbReference type="PANTHER" id="PTHR47506:SF1">
    <property type="entry name" value="HTH-TYPE TRANSCRIPTIONAL REGULATOR YJDC"/>
    <property type="match status" value="1"/>
</dbReference>
<dbReference type="Gene3D" id="1.10.357.10">
    <property type="entry name" value="Tetracycline Repressor, domain 2"/>
    <property type="match status" value="1"/>
</dbReference>
<gene>
    <name evidence="6" type="ORF">MTBPR1_200011</name>
</gene>
<evidence type="ECO:0000256" key="3">
    <source>
        <dbReference type="ARBA" id="ARBA00023163"/>
    </source>
</evidence>
<dbReference type="OrthoDB" id="9795242at2"/>
<feature type="DNA-binding region" description="H-T-H motif" evidence="4">
    <location>
        <begin position="29"/>
        <end position="48"/>
    </location>
</feature>
<evidence type="ECO:0000259" key="5">
    <source>
        <dbReference type="PROSITE" id="PS50977"/>
    </source>
</evidence>
<organism evidence="6 7">
    <name type="scientific">Candidatus Terasakiella magnetica</name>
    <dbReference type="NCBI Taxonomy" id="1867952"/>
    <lineage>
        <taxon>Bacteria</taxon>
        <taxon>Pseudomonadati</taxon>
        <taxon>Pseudomonadota</taxon>
        <taxon>Alphaproteobacteria</taxon>
        <taxon>Rhodospirillales</taxon>
        <taxon>Terasakiellaceae</taxon>
        <taxon>Terasakiella</taxon>
    </lineage>
</organism>
<evidence type="ECO:0000313" key="6">
    <source>
        <dbReference type="EMBL" id="SCA56531.1"/>
    </source>
</evidence>
<dbReference type="PROSITE" id="PS01081">
    <property type="entry name" value="HTH_TETR_1"/>
    <property type="match status" value="1"/>
</dbReference>
<proteinExistence type="predicted"/>
<reference evidence="6 7" key="1">
    <citation type="submission" date="2016-07" db="EMBL/GenBank/DDBJ databases">
        <authorList>
            <person name="Lefevre C.T."/>
        </authorList>
    </citation>
    <scope>NUCLEOTIDE SEQUENCE [LARGE SCALE GENOMIC DNA]</scope>
    <source>
        <strain evidence="6">PR1</strain>
    </source>
</reference>
<dbReference type="Pfam" id="PF16925">
    <property type="entry name" value="TetR_C_13"/>
    <property type="match status" value="1"/>
</dbReference>
<name>A0A1C3RGX3_9PROT</name>
<dbReference type="EMBL" id="FLYE01000013">
    <property type="protein sequence ID" value="SCA56531.1"/>
    <property type="molecule type" value="Genomic_DNA"/>
</dbReference>
<dbReference type="Proteomes" id="UP000231658">
    <property type="component" value="Unassembled WGS sequence"/>
</dbReference>
<dbReference type="STRING" id="1867952.MTBPR1_200011"/>
<dbReference type="InterPro" id="IPR036271">
    <property type="entry name" value="Tet_transcr_reg_TetR-rel_C_sf"/>
</dbReference>
<evidence type="ECO:0000256" key="4">
    <source>
        <dbReference type="PROSITE-ProRule" id="PRU00335"/>
    </source>
</evidence>
<dbReference type="SUPFAM" id="SSF48498">
    <property type="entry name" value="Tetracyclin repressor-like, C-terminal domain"/>
    <property type="match status" value="1"/>
</dbReference>
<dbReference type="RefSeq" id="WP_069188635.1">
    <property type="nucleotide sequence ID" value="NZ_FLYE01000013.1"/>
</dbReference>
<keyword evidence="3" id="KW-0804">Transcription</keyword>
<keyword evidence="1" id="KW-0805">Transcription regulation</keyword>
<accession>A0A1C3RGX3</accession>
<dbReference type="InterPro" id="IPR001647">
    <property type="entry name" value="HTH_TetR"/>
</dbReference>
<feature type="domain" description="HTH tetR-type" evidence="5">
    <location>
        <begin position="6"/>
        <end position="66"/>
    </location>
</feature>
<dbReference type="Pfam" id="PF00440">
    <property type="entry name" value="TetR_N"/>
    <property type="match status" value="1"/>
</dbReference>
<dbReference type="InterPro" id="IPR009057">
    <property type="entry name" value="Homeodomain-like_sf"/>
</dbReference>
<dbReference type="GO" id="GO:0003677">
    <property type="term" value="F:DNA binding"/>
    <property type="evidence" value="ECO:0007669"/>
    <property type="project" value="UniProtKB-UniRule"/>
</dbReference>
<dbReference type="AlphaFoldDB" id="A0A1C3RGX3"/>
<keyword evidence="7" id="KW-1185">Reference proteome</keyword>
<dbReference type="PANTHER" id="PTHR47506">
    <property type="entry name" value="TRANSCRIPTIONAL REGULATORY PROTEIN"/>
    <property type="match status" value="1"/>
</dbReference>
<dbReference type="SUPFAM" id="SSF46689">
    <property type="entry name" value="Homeodomain-like"/>
    <property type="match status" value="1"/>
</dbReference>
<evidence type="ECO:0000256" key="2">
    <source>
        <dbReference type="ARBA" id="ARBA00023125"/>
    </source>
</evidence>
<dbReference type="PRINTS" id="PR00455">
    <property type="entry name" value="HTHTETR"/>
</dbReference>
<keyword evidence="2 4" id="KW-0238">DNA-binding</keyword>
<dbReference type="PROSITE" id="PS50977">
    <property type="entry name" value="HTH_TETR_2"/>
    <property type="match status" value="1"/>
</dbReference>
<dbReference type="InterPro" id="IPR023772">
    <property type="entry name" value="DNA-bd_HTH_TetR-type_CS"/>
</dbReference>
<sequence>MPWEKSFDVDEALDRAANVFWMKGFEATSMSDLIKGMGINKGSLYNAFGSKKELFKRVLIKFEEDHQKPALQQLRDIDDPIKSISTLYDWVIAQSMADKEKKGNLIINTALEMPNHDEDIREIVKSAINRLERFFREMVDLGKERGSIPDHIDPDEAAKSLVSLTVGVRVLARGAYDTNGLLAIKNNALRLIGN</sequence>
<dbReference type="Gene3D" id="1.10.10.60">
    <property type="entry name" value="Homeodomain-like"/>
    <property type="match status" value="1"/>
</dbReference>
<protein>
    <recommendedName>
        <fullName evidence="5">HTH tetR-type domain-containing protein</fullName>
    </recommendedName>
</protein>
<evidence type="ECO:0000313" key="7">
    <source>
        <dbReference type="Proteomes" id="UP000231658"/>
    </source>
</evidence>